<evidence type="ECO:0000313" key="1">
    <source>
        <dbReference type="EMBL" id="CRX38586.1"/>
    </source>
</evidence>
<protein>
    <submittedName>
        <fullName evidence="1">Uncharacterized protein</fullName>
    </submittedName>
</protein>
<organism evidence="1 2">
    <name type="scientific">Estrella lausannensis</name>
    <dbReference type="NCBI Taxonomy" id="483423"/>
    <lineage>
        <taxon>Bacteria</taxon>
        <taxon>Pseudomonadati</taxon>
        <taxon>Chlamydiota</taxon>
        <taxon>Chlamydiia</taxon>
        <taxon>Parachlamydiales</taxon>
        <taxon>Candidatus Criblamydiaceae</taxon>
        <taxon>Estrella</taxon>
    </lineage>
</organism>
<dbReference type="AlphaFoldDB" id="A0A0H5DPT9"/>
<keyword evidence="2" id="KW-1185">Reference proteome</keyword>
<name>A0A0H5DPT9_9BACT</name>
<dbReference type="RefSeq" id="WP_098038440.1">
    <property type="nucleotide sequence ID" value="NZ_CWGJ01000012.1"/>
</dbReference>
<evidence type="ECO:0000313" key="2">
    <source>
        <dbReference type="Proteomes" id="UP000220251"/>
    </source>
</evidence>
<sequence length="199" mass="22134">MNPFNFPYFQYPLFAPLNPGQGNSLQPAPIAPGPHLQPLFQQAIPPQMAMANPMAFNPLWNLPFQIPFNPPMAFNPLPAMQIFPQAIFGGQALPIAAAPEPMVEEESKGVKRKLEETATTGVATKKARLENGASEPPAFREGYFSPNESLLHPAEKEDLFPKLERQQAFEWEYGPALDSIRKLIYEGPPRRRCCEAACC</sequence>
<dbReference type="Proteomes" id="UP000220251">
    <property type="component" value="Unassembled WGS sequence"/>
</dbReference>
<reference evidence="2" key="1">
    <citation type="submission" date="2015-06" db="EMBL/GenBank/DDBJ databases">
        <authorList>
            <person name="Bertelli C."/>
        </authorList>
    </citation>
    <scope>NUCLEOTIDE SEQUENCE [LARGE SCALE GENOMIC DNA]</scope>
    <source>
        <strain evidence="2">CRIB-30</strain>
    </source>
</reference>
<dbReference type="EMBL" id="CWGJ01000012">
    <property type="protein sequence ID" value="CRX38586.1"/>
    <property type="molecule type" value="Genomic_DNA"/>
</dbReference>
<gene>
    <name evidence="1" type="ORF">ELAC_1245</name>
</gene>
<accession>A0A0H5DPT9</accession>
<proteinExistence type="predicted"/>